<dbReference type="EC" id="3.2.1.55" evidence="3"/>
<gene>
    <name evidence="8" type="ORF">PHAVU_005G037800g</name>
</gene>
<dbReference type="SMART" id="SM00813">
    <property type="entry name" value="Alpha-L-AF_C"/>
    <property type="match status" value="1"/>
</dbReference>
<evidence type="ECO:0000256" key="6">
    <source>
        <dbReference type="SAM" id="SignalP"/>
    </source>
</evidence>
<keyword evidence="4 6" id="KW-0732">Signal</keyword>
<dbReference type="InterPro" id="IPR051563">
    <property type="entry name" value="Glycosyl_Hydrolase_51"/>
</dbReference>
<dbReference type="InterPro" id="IPR013780">
    <property type="entry name" value="Glyco_hydro_b"/>
</dbReference>
<comment type="similarity">
    <text evidence="2">Belongs to the glycosyl hydrolase 51 family.</text>
</comment>
<dbReference type="Gene3D" id="2.60.120.260">
    <property type="entry name" value="Galactose-binding domain-like"/>
    <property type="match status" value="1"/>
</dbReference>
<keyword evidence="9" id="KW-1185">Reference proteome</keyword>
<protein>
    <recommendedName>
        <fullName evidence="3">non-reducing end alpha-L-arabinofuranosidase</fullName>
        <ecNumber evidence="3">3.2.1.55</ecNumber>
    </recommendedName>
</protein>
<proteinExistence type="inferred from homology"/>
<feature type="chain" id="PRO_5004754698" description="non-reducing end alpha-L-arabinofuranosidase" evidence="6">
    <location>
        <begin position="21"/>
        <end position="641"/>
    </location>
</feature>
<feature type="domain" description="Alpha-L-arabinofuranosidase C-terminal" evidence="7">
    <location>
        <begin position="445"/>
        <end position="631"/>
    </location>
</feature>
<dbReference type="Proteomes" id="UP000000226">
    <property type="component" value="Chromosome 5"/>
</dbReference>
<dbReference type="FunFam" id="2.60.40.1180:FF:000011">
    <property type="entry name" value="Alpha-L-arabinofuranosidase 1"/>
    <property type="match status" value="1"/>
</dbReference>
<evidence type="ECO:0000256" key="5">
    <source>
        <dbReference type="ARBA" id="ARBA00022801"/>
    </source>
</evidence>
<dbReference type="InterPro" id="IPR010720">
    <property type="entry name" value="Alpha-L-AF_C"/>
</dbReference>
<evidence type="ECO:0000313" key="9">
    <source>
        <dbReference type="Proteomes" id="UP000000226"/>
    </source>
</evidence>
<dbReference type="InterPro" id="IPR017853">
    <property type="entry name" value="GH"/>
</dbReference>
<organism evidence="8 9">
    <name type="scientific">Phaseolus vulgaris</name>
    <name type="common">Kidney bean</name>
    <name type="synonym">French bean</name>
    <dbReference type="NCBI Taxonomy" id="3885"/>
    <lineage>
        <taxon>Eukaryota</taxon>
        <taxon>Viridiplantae</taxon>
        <taxon>Streptophyta</taxon>
        <taxon>Embryophyta</taxon>
        <taxon>Tracheophyta</taxon>
        <taxon>Spermatophyta</taxon>
        <taxon>Magnoliopsida</taxon>
        <taxon>eudicotyledons</taxon>
        <taxon>Gunneridae</taxon>
        <taxon>Pentapetalae</taxon>
        <taxon>rosids</taxon>
        <taxon>fabids</taxon>
        <taxon>Fabales</taxon>
        <taxon>Fabaceae</taxon>
        <taxon>Papilionoideae</taxon>
        <taxon>50 kb inversion clade</taxon>
        <taxon>NPAAA clade</taxon>
        <taxon>indigoferoid/millettioid clade</taxon>
        <taxon>Phaseoleae</taxon>
        <taxon>Phaseolus</taxon>
    </lineage>
</organism>
<dbReference type="eggNOG" id="ENOG502QQEX">
    <property type="taxonomic scope" value="Eukaryota"/>
</dbReference>
<keyword evidence="5" id="KW-0378">Hydrolase</keyword>
<dbReference type="SMR" id="V7BSS6"/>
<dbReference type="Gene3D" id="2.60.40.1180">
    <property type="entry name" value="Golgi alpha-mannosidase II"/>
    <property type="match status" value="1"/>
</dbReference>
<dbReference type="STRING" id="3885.V7BSS6"/>
<evidence type="ECO:0000256" key="4">
    <source>
        <dbReference type="ARBA" id="ARBA00022729"/>
    </source>
</evidence>
<dbReference type="GO" id="GO:0046373">
    <property type="term" value="P:L-arabinose metabolic process"/>
    <property type="evidence" value="ECO:0007669"/>
    <property type="project" value="InterPro"/>
</dbReference>
<dbReference type="Gene3D" id="3.20.20.80">
    <property type="entry name" value="Glycosidases"/>
    <property type="match status" value="1"/>
</dbReference>
<evidence type="ECO:0000256" key="2">
    <source>
        <dbReference type="ARBA" id="ARBA00007186"/>
    </source>
</evidence>
<dbReference type="AlphaFoldDB" id="V7BSS6"/>
<reference evidence="9" key="1">
    <citation type="journal article" date="2014" name="Nat. Genet.">
        <title>A reference genome for common bean and genome-wide analysis of dual domestications.</title>
        <authorList>
            <person name="Schmutz J."/>
            <person name="McClean P.E."/>
            <person name="Mamidi S."/>
            <person name="Wu G.A."/>
            <person name="Cannon S.B."/>
            <person name="Grimwood J."/>
            <person name="Jenkins J."/>
            <person name="Shu S."/>
            <person name="Song Q."/>
            <person name="Chavarro C."/>
            <person name="Torres-Torres M."/>
            <person name="Geffroy V."/>
            <person name="Moghaddam S.M."/>
            <person name="Gao D."/>
            <person name="Abernathy B."/>
            <person name="Barry K."/>
            <person name="Blair M."/>
            <person name="Brick M.A."/>
            <person name="Chovatia M."/>
            <person name="Gepts P."/>
            <person name="Goodstein D.M."/>
            <person name="Gonzales M."/>
            <person name="Hellsten U."/>
            <person name="Hyten D.L."/>
            <person name="Jia G."/>
            <person name="Kelly J.D."/>
            <person name="Kudrna D."/>
            <person name="Lee R."/>
            <person name="Richard M.M."/>
            <person name="Miklas P.N."/>
            <person name="Osorno J.M."/>
            <person name="Rodrigues J."/>
            <person name="Thareau V."/>
            <person name="Urrea C.A."/>
            <person name="Wang M."/>
            <person name="Yu Y."/>
            <person name="Zhang M."/>
            <person name="Wing R.A."/>
            <person name="Cregan P.B."/>
            <person name="Rokhsar D.S."/>
            <person name="Jackson S.A."/>
        </authorList>
    </citation>
    <scope>NUCLEOTIDE SEQUENCE [LARGE SCALE GENOMIC DNA]</scope>
    <source>
        <strain evidence="9">cv. G19833</strain>
    </source>
</reference>
<dbReference type="Pfam" id="PF22848">
    <property type="entry name" value="ASD1_dom"/>
    <property type="match status" value="1"/>
</dbReference>
<dbReference type="OMA" id="YSHANEM"/>
<dbReference type="PANTHER" id="PTHR31776:SF18">
    <property type="entry name" value="NON-REDUCING END ALPHA-L-ARABINOFURANOSIDASE"/>
    <property type="match status" value="1"/>
</dbReference>
<dbReference type="EMBL" id="CM002292">
    <property type="protein sequence ID" value="ESW21057.1"/>
    <property type="molecule type" value="Genomic_DNA"/>
</dbReference>
<dbReference type="GO" id="GO:0046556">
    <property type="term" value="F:alpha-L-arabinofuranosidase activity"/>
    <property type="evidence" value="ECO:0007669"/>
    <property type="project" value="UniProtKB-EC"/>
</dbReference>
<dbReference type="PANTHER" id="PTHR31776">
    <property type="entry name" value="ALPHA-L-ARABINOFURANOSIDASE 1"/>
    <property type="match status" value="1"/>
</dbReference>
<dbReference type="OrthoDB" id="406864at2759"/>
<dbReference type="SUPFAM" id="SSF51445">
    <property type="entry name" value="(Trans)glycosidases"/>
    <property type="match status" value="1"/>
</dbReference>
<evidence type="ECO:0000313" key="8">
    <source>
        <dbReference type="EMBL" id="ESW21057.1"/>
    </source>
</evidence>
<evidence type="ECO:0000259" key="7">
    <source>
        <dbReference type="SMART" id="SM00813"/>
    </source>
</evidence>
<sequence length="641" mass="71376">MMSLKIFLVYLTFFTVYCYADETSTLHIDASKGRKIPDTFFGAFFEEINHAGAGGLWGELVSNRGFEAGGQSVPSTIFPWTVVGDDSSIEVSTDRSSCFDRNKVAVRINVLCDGPKFCPPGAVGISNPGFWGMNIEKAHKYKVVFFVKASGWIDLDVSFIGSDNETLASNNIRSSDQNVTEWRRMESVLEAKATDHNASLQITTTKKGVLWLDQVSAMPLDTYKGHGLRKDLAQMVADLKPRFFRFPGGCFVEGGYMRNAFRWKDSVGAWEERPGHYGDVWDYWTDDGFGYFEGLQFSEDIGALPIWVFNNGLSLNDEVDTPLIAPFIQEALDGLEFAKGSARSKWGSLRASMGHPEPFDLRIVAIGNEECAMSKYRGNYLKFYDAIKHAYPDIQIISNCDASQKPLDHPADFYDFHIYSHANEMFSKHTIFDDAPRYGPKAFVSEYAVWQSDAGNGTLLAAIAEAAFLIGLEKNSDVVHMVCYAPLFVNTNDKKWTPDAIVFNSHESYGTPSYWLQHLFTTSSGATLLDSTLQTSSNYIVASAIEYTNATDKNKYMRVKVVNFGSDPQNFRFSVTGLDSKVQSSGATKTVITGPNVKEENSFSEPNKIVPQHTSLENASEDMNVLLAPYSITSFDLSYII</sequence>
<dbReference type="Pfam" id="PF06964">
    <property type="entry name" value="Alpha-L-AF_C"/>
    <property type="match status" value="1"/>
</dbReference>
<evidence type="ECO:0000256" key="1">
    <source>
        <dbReference type="ARBA" id="ARBA00001462"/>
    </source>
</evidence>
<feature type="signal peptide" evidence="6">
    <location>
        <begin position="1"/>
        <end position="20"/>
    </location>
</feature>
<dbReference type="FunFam" id="3.20.20.80:FF:000025">
    <property type="entry name" value="Alpha-L-arabinofuranosidase 1"/>
    <property type="match status" value="1"/>
</dbReference>
<dbReference type="Gramene" id="ESW21057">
    <property type="protein sequence ID" value="ESW21057"/>
    <property type="gene ID" value="PHAVU_005G037800g"/>
</dbReference>
<evidence type="ECO:0000256" key="3">
    <source>
        <dbReference type="ARBA" id="ARBA00012670"/>
    </source>
</evidence>
<comment type="catalytic activity">
    <reaction evidence="1">
        <text>Hydrolysis of terminal non-reducing alpha-L-arabinofuranoside residues in alpha-L-arabinosides.</text>
        <dbReference type="EC" id="3.2.1.55"/>
    </reaction>
</comment>
<accession>V7BSS6</accession>
<dbReference type="InterPro" id="IPR055235">
    <property type="entry name" value="ASD1_cat"/>
</dbReference>
<name>V7BSS6_PHAVU</name>